<comment type="caution">
    <text evidence="2">The sequence shown here is derived from an EMBL/GenBank/DDBJ whole genome shotgun (WGS) entry which is preliminary data.</text>
</comment>
<evidence type="ECO:0000256" key="1">
    <source>
        <dbReference type="SAM" id="MobiDB-lite"/>
    </source>
</evidence>
<protein>
    <submittedName>
        <fullName evidence="2">Uncharacterized protein</fullName>
    </submittedName>
</protein>
<accession>A0A4C1ZMX2</accession>
<dbReference type="AlphaFoldDB" id="A0A4C1ZMX2"/>
<name>A0A4C1ZMX2_EUMVA</name>
<proteinExistence type="predicted"/>
<dbReference type="EMBL" id="BGZK01001932">
    <property type="protein sequence ID" value="GBP88424.1"/>
    <property type="molecule type" value="Genomic_DNA"/>
</dbReference>
<dbReference type="Proteomes" id="UP000299102">
    <property type="component" value="Unassembled WGS sequence"/>
</dbReference>
<keyword evidence="3" id="KW-1185">Reference proteome</keyword>
<evidence type="ECO:0000313" key="3">
    <source>
        <dbReference type="Proteomes" id="UP000299102"/>
    </source>
</evidence>
<feature type="region of interest" description="Disordered" evidence="1">
    <location>
        <begin position="117"/>
        <end position="139"/>
    </location>
</feature>
<feature type="compositionally biased region" description="Low complexity" evidence="1">
    <location>
        <begin position="119"/>
        <end position="130"/>
    </location>
</feature>
<sequence length="180" mass="20957">MAYHWPRDTHPLCVTYNDDPKVFTLSEAYRLLFNSLSPTYSIIKGRFHRDREQDMPNNDFRAQGTCFMAHVQWDSVRLKILKKNTLKVPFLPILARNPKRKNIDCQQRNHARTTVTVENGRNNNGSRPRGMLNGQELSRGHPERLFGHRDFKGLRASFVSWRSNAFALVLSKIYSEKGLL</sequence>
<reference evidence="2 3" key="1">
    <citation type="journal article" date="2019" name="Commun. Biol.">
        <title>The bagworm genome reveals a unique fibroin gene that provides high tensile strength.</title>
        <authorList>
            <person name="Kono N."/>
            <person name="Nakamura H."/>
            <person name="Ohtoshi R."/>
            <person name="Tomita M."/>
            <person name="Numata K."/>
            <person name="Arakawa K."/>
        </authorList>
    </citation>
    <scope>NUCLEOTIDE SEQUENCE [LARGE SCALE GENOMIC DNA]</scope>
</reference>
<gene>
    <name evidence="2" type="ORF">EVAR_67685_1</name>
</gene>
<evidence type="ECO:0000313" key="2">
    <source>
        <dbReference type="EMBL" id="GBP88424.1"/>
    </source>
</evidence>
<organism evidence="2 3">
    <name type="scientific">Eumeta variegata</name>
    <name type="common">Bagworm moth</name>
    <name type="synonym">Eumeta japonica</name>
    <dbReference type="NCBI Taxonomy" id="151549"/>
    <lineage>
        <taxon>Eukaryota</taxon>
        <taxon>Metazoa</taxon>
        <taxon>Ecdysozoa</taxon>
        <taxon>Arthropoda</taxon>
        <taxon>Hexapoda</taxon>
        <taxon>Insecta</taxon>
        <taxon>Pterygota</taxon>
        <taxon>Neoptera</taxon>
        <taxon>Endopterygota</taxon>
        <taxon>Lepidoptera</taxon>
        <taxon>Glossata</taxon>
        <taxon>Ditrysia</taxon>
        <taxon>Tineoidea</taxon>
        <taxon>Psychidae</taxon>
        <taxon>Oiketicinae</taxon>
        <taxon>Eumeta</taxon>
    </lineage>
</organism>